<sequence length="124" mass="14340">MPRFVIQEHYATGHHFDLRLERDGVLVSWAVPKGMPEDTKKNRLAMRVDDHDLSHLDLEDETPVEVVPGAVKKSIWDRGTYEAEEFGEEMVIVRLRGRRLDGRYAIFQASKNWLVHKMKPSGEA</sequence>
<reference evidence="2" key="1">
    <citation type="submission" date="2020-02" db="EMBL/GenBank/DDBJ databases">
        <authorList>
            <person name="Meier V. D."/>
        </authorList>
    </citation>
    <scope>NUCLEOTIDE SEQUENCE</scope>
    <source>
        <strain evidence="2">AVDCRST_MAG01</strain>
    </source>
</reference>
<keyword evidence="2" id="KW-0436">Ligase</keyword>
<dbReference type="PANTHER" id="PTHR39465:SF1">
    <property type="entry name" value="DNA LIGASE D 3'-PHOSPHOESTERASE DOMAIN-CONTAINING PROTEIN"/>
    <property type="match status" value="1"/>
</dbReference>
<name>A0A6J4Q0H7_9ACTN</name>
<dbReference type="GO" id="GO:0003910">
    <property type="term" value="F:DNA ligase (ATP) activity"/>
    <property type="evidence" value="ECO:0007669"/>
    <property type="project" value="UniProtKB-EC"/>
</dbReference>
<dbReference type="InterPro" id="IPR014144">
    <property type="entry name" value="LigD_PE_domain"/>
</dbReference>
<dbReference type="PANTHER" id="PTHR39465">
    <property type="entry name" value="DNA LIGASE D, 3'-PHOSPHOESTERASE DOMAIN"/>
    <property type="match status" value="1"/>
</dbReference>
<proteinExistence type="predicted"/>
<dbReference type="Pfam" id="PF13298">
    <property type="entry name" value="LigD_N"/>
    <property type="match status" value="1"/>
</dbReference>
<evidence type="ECO:0000313" key="2">
    <source>
        <dbReference type="EMBL" id="CAA9426892.1"/>
    </source>
</evidence>
<gene>
    <name evidence="2" type="ORF">AVDCRST_MAG01-01-2637</name>
</gene>
<organism evidence="2">
    <name type="scientific">uncultured Rubrobacteraceae bacterium</name>
    <dbReference type="NCBI Taxonomy" id="349277"/>
    <lineage>
        <taxon>Bacteria</taxon>
        <taxon>Bacillati</taxon>
        <taxon>Actinomycetota</taxon>
        <taxon>Rubrobacteria</taxon>
        <taxon>Rubrobacterales</taxon>
        <taxon>Rubrobacteraceae</taxon>
        <taxon>environmental samples</taxon>
    </lineage>
</organism>
<evidence type="ECO:0000259" key="1">
    <source>
        <dbReference type="Pfam" id="PF13298"/>
    </source>
</evidence>
<protein>
    <submittedName>
        <fullName evidence="2">DNA_ligase_IV_Ku-like</fullName>
        <ecNumber evidence="2">6.5.1.1</ecNumber>
    </submittedName>
</protein>
<feature type="domain" description="DNA ligase D 3'-phosphoesterase" evidence="1">
    <location>
        <begin position="7"/>
        <end position="107"/>
    </location>
</feature>
<dbReference type="AlphaFoldDB" id="A0A6J4Q0H7"/>
<dbReference type="EC" id="6.5.1.1" evidence="2"/>
<dbReference type="EMBL" id="CADCUW010000355">
    <property type="protein sequence ID" value="CAA9426892.1"/>
    <property type="molecule type" value="Genomic_DNA"/>
</dbReference>
<accession>A0A6J4Q0H7</accession>